<protein>
    <submittedName>
        <fullName evidence="1">Uncharacterized protein</fullName>
    </submittedName>
</protein>
<gene>
    <name evidence="1" type="ORF">F444_02978</name>
</gene>
<sequence length="356" mass="40841">MNGKSYVCECYSRYYELALHDRFTRDKRCVTATGSPGIGKSMFYGYFFNRFQRDKNYRGFAIITASFSNDSELKNVVAFKDGKKIANFSELIPYAFLEWLSATVGPEVFIYMNEMCVAATSLGIDAVITRSVIEDRIYNFGHVDRECLELDRYFVEKQLETLVQTIKSMDSLPELRRLVKEGEESSMNLRLCHYGPVQDKAWLSKAKIVSDFVRLRVQEKIEILSGQAIVIILDKLELLEKALKSPRSVRLIFVVPTSDEYKREHKQLIQWDSLSNAQSVDIIPGVGRMETNQLKTIDVETVKDLRTAVDGPSAQQRSFFSAGALNQYSMILKGFDEHQESVETMLAKIPQYVWKM</sequence>
<dbReference type="EMBL" id="ANJA01000603">
    <property type="protein sequence ID" value="ETO82945.1"/>
    <property type="molecule type" value="Genomic_DNA"/>
</dbReference>
<name>A0A081AVN4_PHYNI</name>
<evidence type="ECO:0000313" key="1">
    <source>
        <dbReference type="EMBL" id="ETO82945.1"/>
    </source>
</evidence>
<proteinExistence type="predicted"/>
<organism evidence="1 2">
    <name type="scientific">Phytophthora nicotianae P1976</name>
    <dbReference type="NCBI Taxonomy" id="1317066"/>
    <lineage>
        <taxon>Eukaryota</taxon>
        <taxon>Sar</taxon>
        <taxon>Stramenopiles</taxon>
        <taxon>Oomycota</taxon>
        <taxon>Peronosporomycetes</taxon>
        <taxon>Peronosporales</taxon>
        <taxon>Peronosporaceae</taxon>
        <taxon>Phytophthora</taxon>
    </lineage>
</organism>
<reference evidence="1 2" key="1">
    <citation type="submission" date="2013-11" db="EMBL/GenBank/DDBJ databases">
        <title>The Genome Sequence of Phytophthora parasitica P1976.</title>
        <authorList>
            <consortium name="The Broad Institute Genomics Platform"/>
            <person name="Russ C."/>
            <person name="Tyler B."/>
            <person name="Panabieres F."/>
            <person name="Shan W."/>
            <person name="Tripathy S."/>
            <person name="Grunwald N."/>
            <person name="Machado M."/>
            <person name="Johnson C.S."/>
            <person name="Walker B."/>
            <person name="Young S."/>
            <person name="Zeng Q."/>
            <person name="Gargeya S."/>
            <person name="Fitzgerald M."/>
            <person name="Haas B."/>
            <person name="Abouelleil A."/>
            <person name="Allen A.W."/>
            <person name="Alvarado L."/>
            <person name="Arachchi H.M."/>
            <person name="Berlin A.M."/>
            <person name="Chapman S.B."/>
            <person name="Gainer-Dewar J."/>
            <person name="Goldberg J."/>
            <person name="Griggs A."/>
            <person name="Gujja S."/>
            <person name="Hansen M."/>
            <person name="Howarth C."/>
            <person name="Imamovic A."/>
            <person name="Ireland A."/>
            <person name="Larimer J."/>
            <person name="McCowan C."/>
            <person name="Murphy C."/>
            <person name="Pearson M."/>
            <person name="Poon T.W."/>
            <person name="Priest M."/>
            <person name="Roberts A."/>
            <person name="Saif S."/>
            <person name="Shea T."/>
            <person name="Sisk P."/>
            <person name="Sykes S."/>
            <person name="Wortman J."/>
            <person name="Nusbaum C."/>
            <person name="Birren B."/>
        </authorList>
    </citation>
    <scope>NUCLEOTIDE SEQUENCE [LARGE SCALE GENOMIC DNA]</scope>
    <source>
        <strain evidence="1 2">P1976</strain>
    </source>
</reference>
<accession>A0A081AVN4</accession>
<dbReference type="AlphaFoldDB" id="A0A081AVN4"/>
<evidence type="ECO:0000313" key="2">
    <source>
        <dbReference type="Proteomes" id="UP000028582"/>
    </source>
</evidence>
<dbReference type="Proteomes" id="UP000028582">
    <property type="component" value="Unassembled WGS sequence"/>
</dbReference>
<dbReference type="OrthoDB" id="19861at2759"/>
<comment type="caution">
    <text evidence="1">The sequence shown here is derived from an EMBL/GenBank/DDBJ whole genome shotgun (WGS) entry which is preliminary data.</text>
</comment>